<comment type="subcellular location">
    <subcellularLocation>
        <location evidence="1 7">Cell membrane</location>
        <topology evidence="1 7">Multi-pass membrane protein</topology>
    </subcellularLocation>
</comment>
<evidence type="ECO:0000256" key="4">
    <source>
        <dbReference type="ARBA" id="ARBA00022692"/>
    </source>
</evidence>
<dbReference type="InterPro" id="IPR050366">
    <property type="entry name" value="BP-dependent_transpt_permease"/>
</dbReference>
<dbReference type="KEGG" id="obj:EIO64_10915"/>
<dbReference type="InterPro" id="IPR000515">
    <property type="entry name" value="MetI-like"/>
</dbReference>
<feature type="transmembrane region" description="Helical" evidence="7">
    <location>
        <begin position="237"/>
        <end position="258"/>
    </location>
</feature>
<dbReference type="GeneID" id="89520487"/>
<reference evidence="10" key="1">
    <citation type="submission" date="2018-12" db="EMBL/GenBank/DDBJ databases">
        <title>Dusodibacter welbiota gen. nov., sp. nov., isolated from human faeces and emended description of the Oscillibacter genus.</title>
        <authorList>
            <person name="Le Roy T."/>
            <person name="Van der Smissen P."/>
            <person name="Delzenne N."/>
            <person name="Muccioli G."/>
            <person name="Collet J.F."/>
            <person name="Cani P.D."/>
        </authorList>
    </citation>
    <scope>NUCLEOTIDE SEQUENCE [LARGE SCALE GENOMIC DNA]</scope>
    <source>
        <strain evidence="10">J115</strain>
    </source>
</reference>
<dbReference type="RefSeq" id="WP_021748026.1">
    <property type="nucleotide sequence ID" value="NZ_CAUWCU010000025.1"/>
</dbReference>
<evidence type="ECO:0000256" key="3">
    <source>
        <dbReference type="ARBA" id="ARBA00022475"/>
    </source>
</evidence>
<dbReference type="SUPFAM" id="SSF161098">
    <property type="entry name" value="MetI-like"/>
    <property type="match status" value="1"/>
</dbReference>
<evidence type="ECO:0000313" key="9">
    <source>
        <dbReference type="EMBL" id="QCI59669.1"/>
    </source>
</evidence>
<dbReference type="GO" id="GO:0005886">
    <property type="term" value="C:plasma membrane"/>
    <property type="evidence" value="ECO:0007669"/>
    <property type="project" value="UniProtKB-SubCell"/>
</dbReference>
<dbReference type="InterPro" id="IPR035906">
    <property type="entry name" value="MetI-like_sf"/>
</dbReference>
<comment type="similarity">
    <text evidence="7">Belongs to the binding-protein-dependent transport system permease family.</text>
</comment>
<feature type="transmembrane region" description="Helical" evidence="7">
    <location>
        <begin position="111"/>
        <end position="128"/>
    </location>
</feature>
<feature type="transmembrane region" description="Helical" evidence="7">
    <location>
        <begin position="190"/>
        <end position="217"/>
    </location>
</feature>
<keyword evidence="3" id="KW-1003">Cell membrane</keyword>
<evidence type="ECO:0000256" key="5">
    <source>
        <dbReference type="ARBA" id="ARBA00022989"/>
    </source>
</evidence>
<evidence type="ECO:0000256" key="2">
    <source>
        <dbReference type="ARBA" id="ARBA00022448"/>
    </source>
</evidence>
<organism evidence="9 10">
    <name type="scientific">Dysosmobacter welbionis</name>
    <dbReference type="NCBI Taxonomy" id="2093857"/>
    <lineage>
        <taxon>Bacteria</taxon>
        <taxon>Bacillati</taxon>
        <taxon>Bacillota</taxon>
        <taxon>Clostridia</taxon>
        <taxon>Eubacteriales</taxon>
        <taxon>Oscillospiraceae</taxon>
        <taxon>Dysosmobacter</taxon>
    </lineage>
</organism>
<accession>A0A4D7AKS7</accession>
<keyword evidence="10" id="KW-1185">Reference proteome</keyword>
<evidence type="ECO:0000259" key="8">
    <source>
        <dbReference type="PROSITE" id="PS50928"/>
    </source>
</evidence>
<feature type="transmembrane region" description="Helical" evidence="7">
    <location>
        <begin position="134"/>
        <end position="151"/>
    </location>
</feature>
<keyword evidence="6 7" id="KW-0472">Membrane</keyword>
<evidence type="ECO:0000256" key="1">
    <source>
        <dbReference type="ARBA" id="ARBA00004651"/>
    </source>
</evidence>
<evidence type="ECO:0000256" key="7">
    <source>
        <dbReference type="RuleBase" id="RU363032"/>
    </source>
</evidence>
<sequence length="270" mass="28025">MKRRMNGYLLAGLIVTGLMAALILVGLVWTPYDPDALLAGPKLEGPSLAHWLGTDSFGRDIFSRVLQGAGTTFLIALSTVAIGAVCGTAAGALTGYFGGVVDEVLMRLNDALTAFPSILLALVLISILGPGNKYNVVIALGIVFIPSFARVTRTAFAALRDVNYVKSARLMGASSGRILVRQILPNTTQVLLPAITIGFNNAVLAEASMSYLGIGVTPPDASLGYMLSEAQGMLTSAPWYALGSGGAIVLLIFGVGLIGEGLQRRNGGVS</sequence>
<keyword evidence="2 7" id="KW-0813">Transport</keyword>
<feature type="domain" description="ABC transmembrane type-1" evidence="8">
    <location>
        <begin position="69"/>
        <end position="259"/>
    </location>
</feature>
<proteinExistence type="inferred from homology"/>
<keyword evidence="4 7" id="KW-0812">Transmembrane</keyword>
<name>A0A4D7AKS7_9FIRM</name>
<gene>
    <name evidence="9" type="ORF">EIO64_10915</name>
</gene>
<keyword evidence="5 7" id="KW-1133">Transmembrane helix</keyword>
<dbReference type="GO" id="GO:0055085">
    <property type="term" value="P:transmembrane transport"/>
    <property type="evidence" value="ECO:0007669"/>
    <property type="project" value="InterPro"/>
</dbReference>
<dbReference type="EMBL" id="CP034413">
    <property type="protein sequence ID" value="QCI59669.1"/>
    <property type="molecule type" value="Genomic_DNA"/>
</dbReference>
<dbReference type="PROSITE" id="PS50928">
    <property type="entry name" value="ABC_TM1"/>
    <property type="match status" value="1"/>
</dbReference>
<dbReference type="CDD" id="cd06261">
    <property type="entry name" value="TM_PBP2"/>
    <property type="match status" value="1"/>
</dbReference>
<protein>
    <submittedName>
        <fullName evidence="9">ABC transporter permease</fullName>
    </submittedName>
</protein>
<dbReference type="PANTHER" id="PTHR43386:SF25">
    <property type="entry name" value="PEPTIDE ABC TRANSPORTER PERMEASE PROTEIN"/>
    <property type="match status" value="1"/>
</dbReference>
<dbReference type="AlphaFoldDB" id="A0A4D7AKS7"/>
<dbReference type="PANTHER" id="PTHR43386">
    <property type="entry name" value="OLIGOPEPTIDE TRANSPORT SYSTEM PERMEASE PROTEIN APPC"/>
    <property type="match status" value="1"/>
</dbReference>
<feature type="transmembrane region" description="Helical" evidence="7">
    <location>
        <begin position="7"/>
        <end position="29"/>
    </location>
</feature>
<feature type="transmembrane region" description="Helical" evidence="7">
    <location>
        <begin position="73"/>
        <end position="99"/>
    </location>
</feature>
<evidence type="ECO:0000313" key="10">
    <source>
        <dbReference type="Proteomes" id="UP000298642"/>
    </source>
</evidence>
<dbReference type="Gene3D" id="1.10.3720.10">
    <property type="entry name" value="MetI-like"/>
    <property type="match status" value="1"/>
</dbReference>
<dbReference type="Proteomes" id="UP000298642">
    <property type="component" value="Chromosome"/>
</dbReference>
<dbReference type="Pfam" id="PF00528">
    <property type="entry name" value="BPD_transp_1"/>
    <property type="match status" value="1"/>
</dbReference>
<evidence type="ECO:0000256" key="6">
    <source>
        <dbReference type="ARBA" id="ARBA00023136"/>
    </source>
</evidence>